<gene>
    <name evidence="5" type="ordered locus">Isop_0766</name>
</gene>
<comment type="similarity">
    <text evidence="3">Belongs to the gas vesicle GvpF/GvpL family.</text>
</comment>
<dbReference type="HOGENOM" id="CLU_065736_3_0_0"/>
<keyword evidence="6" id="KW-1185">Reference proteome</keyword>
<feature type="region of interest" description="Disordered" evidence="4">
    <location>
        <begin position="1"/>
        <end position="20"/>
    </location>
</feature>
<evidence type="ECO:0000313" key="6">
    <source>
        <dbReference type="Proteomes" id="UP000008631"/>
    </source>
</evidence>
<keyword evidence="1" id="KW-0304">Gas vesicle</keyword>
<dbReference type="eggNOG" id="COG0154">
    <property type="taxonomic scope" value="Bacteria"/>
</dbReference>
<evidence type="ECO:0000256" key="3">
    <source>
        <dbReference type="ARBA" id="ARBA00035643"/>
    </source>
</evidence>
<dbReference type="InterPro" id="IPR009430">
    <property type="entry name" value="GvpL/GvpF"/>
</dbReference>
<dbReference type="KEGG" id="ipa:Isop_0766"/>
<dbReference type="Proteomes" id="UP000008631">
    <property type="component" value="Chromosome"/>
</dbReference>
<protein>
    <submittedName>
        <fullName evidence="5">Gas vesicle synthesis GvpLGvpF</fullName>
    </submittedName>
</protein>
<sequence length="279" mass="31075">MRNAPPTRPGSVTPASPGKPVIDGPARYLYAFTHDLPEGPLADLEGLPGARVVVVADGRVAAVVSPCPLGKVRPERQRVAGHHHVLKHLQDTLGKAILPASFGMVADSEEDLRALLRHHSAAIAEGLVRVQGKVEMTVKLRWAPDNVAQAVLGRDPELRQLRDQLYSNGQTPTRDQSLDLGRRFHHALERQRDHYAAYLRAALSPLLSELVEEDLRDERDLVHWACLIENQRRAGFEAALDRLAEELEDDLVLELTGPWPPHHFVDLDLDDDHDDDEEE</sequence>
<evidence type="ECO:0000256" key="1">
    <source>
        <dbReference type="ARBA" id="ARBA00022987"/>
    </source>
</evidence>
<dbReference type="PANTHER" id="PTHR36852:SF1">
    <property type="entry name" value="PROTEIN GVPL 2"/>
    <property type="match status" value="1"/>
</dbReference>
<dbReference type="GO" id="GO:0031411">
    <property type="term" value="C:gas vesicle"/>
    <property type="evidence" value="ECO:0007669"/>
    <property type="project" value="UniProtKB-SubCell"/>
</dbReference>
<dbReference type="STRING" id="575540.Isop_0766"/>
<reference evidence="5 6" key="2">
    <citation type="journal article" date="2011" name="Stand. Genomic Sci.">
        <title>Complete genome sequence of Isosphaera pallida type strain (IS1B).</title>
        <authorList>
            <consortium name="US DOE Joint Genome Institute (JGI-PGF)"/>
            <person name="Goker M."/>
            <person name="Cleland D."/>
            <person name="Saunders E."/>
            <person name="Lapidus A."/>
            <person name="Nolan M."/>
            <person name="Lucas S."/>
            <person name="Hammon N."/>
            <person name="Deshpande S."/>
            <person name="Cheng J.F."/>
            <person name="Tapia R."/>
            <person name="Han C."/>
            <person name="Goodwin L."/>
            <person name="Pitluck S."/>
            <person name="Liolios K."/>
            <person name="Pagani I."/>
            <person name="Ivanova N."/>
            <person name="Mavromatis K."/>
            <person name="Pati A."/>
            <person name="Chen A."/>
            <person name="Palaniappan K."/>
            <person name="Land M."/>
            <person name="Hauser L."/>
            <person name="Chang Y.J."/>
            <person name="Jeffries C.D."/>
            <person name="Detter J.C."/>
            <person name="Beck B."/>
            <person name="Woyke T."/>
            <person name="Bristow J."/>
            <person name="Eisen J.A."/>
            <person name="Markowitz V."/>
            <person name="Hugenholtz P."/>
            <person name="Kyrpides N.C."/>
            <person name="Klenk H.P."/>
        </authorList>
    </citation>
    <scope>NUCLEOTIDE SEQUENCE [LARGE SCALE GENOMIC DNA]</scope>
    <source>
        <strain evidence="6">ATCC 43644 / DSM 9630 / IS1B</strain>
    </source>
</reference>
<dbReference type="OrthoDB" id="255830at2"/>
<accession>E8R1T5</accession>
<dbReference type="PANTHER" id="PTHR36852">
    <property type="entry name" value="PROTEIN GVPL 2"/>
    <property type="match status" value="1"/>
</dbReference>
<proteinExistence type="inferred from homology"/>
<dbReference type="InParanoid" id="E8R1T5"/>
<dbReference type="EMBL" id="CP002353">
    <property type="protein sequence ID" value="ADV61357.1"/>
    <property type="molecule type" value="Genomic_DNA"/>
</dbReference>
<name>E8R1T5_ISOPI</name>
<evidence type="ECO:0000313" key="5">
    <source>
        <dbReference type="EMBL" id="ADV61357.1"/>
    </source>
</evidence>
<dbReference type="RefSeq" id="WP_013563646.1">
    <property type="nucleotide sequence ID" value="NC_014962.1"/>
</dbReference>
<organism evidence="5 6">
    <name type="scientific">Isosphaera pallida (strain ATCC 43644 / DSM 9630 / IS1B)</name>
    <dbReference type="NCBI Taxonomy" id="575540"/>
    <lineage>
        <taxon>Bacteria</taxon>
        <taxon>Pseudomonadati</taxon>
        <taxon>Planctomycetota</taxon>
        <taxon>Planctomycetia</taxon>
        <taxon>Isosphaerales</taxon>
        <taxon>Isosphaeraceae</taxon>
        <taxon>Isosphaera</taxon>
    </lineage>
</organism>
<comment type="subcellular location">
    <subcellularLocation>
        <location evidence="2">Gas vesicle</location>
    </subcellularLocation>
</comment>
<dbReference type="AlphaFoldDB" id="E8R1T5"/>
<evidence type="ECO:0000256" key="2">
    <source>
        <dbReference type="ARBA" id="ARBA00035108"/>
    </source>
</evidence>
<evidence type="ECO:0000256" key="4">
    <source>
        <dbReference type="SAM" id="MobiDB-lite"/>
    </source>
</evidence>
<dbReference type="Pfam" id="PF06386">
    <property type="entry name" value="GvpL_GvpF"/>
    <property type="match status" value="1"/>
</dbReference>
<reference key="1">
    <citation type="submission" date="2010-11" db="EMBL/GenBank/DDBJ databases">
        <title>The complete sequence of chromosome of Isophaera pallida ATCC 43644.</title>
        <authorList>
            <consortium name="US DOE Joint Genome Institute (JGI-PGF)"/>
            <person name="Lucas S."/>
            <person name="Copeland A."/>
            <person name="Lapidus A."/>
            <person name="Bruce D."/>
            <person name="Goodwin L."/>
            <person name="Pitluck S."/>
            <person name="Kyrpides N."/>
            <person name="Mavromatis K."/>
            <person name="Pagani I."/>
            <person name="Ivanova N."/>
            <person name="Saunders E."/>
            <person name="Brettin T."/>
            <person name="Detter J.C."/>
            <person name="Han C."/>
            <person name="Tapia R."/>
            <person name="Land M."/>
            <person name="Hauser L."/>
            <person name="Markowitz V."/>
            <person name="Cheng J.-F."/>
            <person name="Hugenholtz P."/>
            <person name="Woyke T."/>
            <person name="Wu D."/>
            <person name="Eisen J.A."/>
        </authorList>
    </citation>
    <scope>NUCLEOTIDE SEQUENCE</scope>
    <source>
        <strain>ATCC 43644</strain>
    </source>
</reference>
<dbReference type="GO" id="GO:0031412">
    <property type="term" value="P:gas vesicle organization"/>
    <property type="evidence" value="ECO:0007669"/>
    <property type="project" value="InterPro"/>
</dbReference>